<dbReference type="PROSITE" id="PS50904">
    <property type="entry name" value="PRELI_MSF1"/>
    <property type="match status" value="1"/>
</dbReference>
<name>A0A0F7SIX9_PHARH</name>
<dbReference type="AlphaFoldDB" id="A0A0F7SIX9"/>
<evidence type="ECO:0000313" key="2">
    <source>
        <dbReference type="EMBL" id="CED82042.1"/>
    </source>
</evidence>
<evidence type="ECO:0000259" key="1">
    <source>
        <dbReference type="PROSITE" id="PS50904"/>
    </source>
</evidence>
<dbReference type="InterPro" id="IPR037365">
    <property type="entry name" value="Slowmo/Ups"/>
</dbReference>
<organism evidence="2">
    <name type="scientific">Phaffia rhodozyma</name>
    <name type="common">Yeast</name>
    <name type="synonym">Xanthophyllomyces dendrorhous</name>
    <dbReference type="NCBI Taxonomy" id="264483"/>
    <lineage>
        <taxon>Eukaryota</taxon>
        <taxon>Fungi</taxon>
        <taxon>Dikarya</taxon>
        <taxon>Basidiomycota</taxon>
        <taxon>Agaricomycotina</taxon>
        <taxon>Tremellomycetes</taxon>
        <taxon>Cystofilobasidiales</taxon>
        <taxon>Mrakiaceae</taxon>
        <taxon>Phaffia</taxon>
    </lineage>
</organism>
<proteinExistence type="predicted"/>
<sequence>MVQIFSQAFSFPHEWSKVVSGVWQKYPNPATAHVISVDTIGRTVDPATGVVRTERVIGCKQSAPRWAIKMLGGTEDAYVREVSFVDPVSQKMTMFSVNLSLSQYLTVLESITYSPSHSSPKSSTLFSQTAEISARGSLWKSVADKLETVSLERFVANAALGKEGFEGVLSKLWEKKDTESS</sequence>
<accession>A0A0F7SIX9</accession>
<dbReference type="Pfam" id="PF04707">
    <property type="entry name" value="PRELI"/>
    <property type="match status" value="1"/>
</dbReference>
<dbReference type="PANTHER" id="PTHR11158">
    <property type="entry name" value="MSF1/PX19 RELATED"/>
    <property type="match status" value="1"/>
</dbReference>
<reference evidence="2" key="1">
    <citation type="submission" date="2014-08" db="EMBL/GenBank/DDBJ databases">
        <authorList>
            <person name="Sharma Rahul"/>
            <person name="Thines Marco"/>
        </authorList>
    </citation>
    <scope>NUCLEOTIDE SEQUENCE</scope>
</reference>
<dbReference type="EMBL" id="LN483124">
    <property type="protein sequence ID" value="CED82042.1"/>
    <property type="molecule type" value="Genomic_DNA"/>
</dbReference>
<feature type="domain" description="PRELI/MSF1" evidence="1">
    <location>
        <begin position="2"/>
        <end position="177"/>
    </location>
</feature>
<dbReference type="InterPro" id="IPR006797">
    <property type="entry name" value="PRELI/MSF1_dom"/>
</dbReference>
<protein>
    <submittedName>
        <fullName evidence="2">Predicted member of the intramitochondrial sorting protein family</fullName>
    </submittedName>
</protein>
<dbReference type="GO" id="GO:0005758">
    <property type="term" value="C:mitochondrial intermembrane space"/>
    <property type="evidence" value="ECO:0007669"/>
    <property type="project" value="InterPro"/>
</dbReference>